<sequence>FLVMLCIDYCLRKAKVITERGEMRASLKEASDVISTSLAALQKIICREKIRHISTFSGSCDTVNNIWSERNSTVIFLLPVEFLKPLFIPDLCAH</sequence>
<evidence type="ECO:0000313" key="1">
    <source>
        <dbReference type="EMBL" id="KYQ49440.1"/>
    </source>
</evidence>
<proteinExistence type="predicted"/>
<reference evidence="1 2" key="1">
    <citation type="submission" date="2015-09" db="EMBL/GenBank/DDBJ databases">
        <title>Trachymyrmex zeteki WGS genome.</title>
        <authorList>
            <person name="Nygaard S."/>
            <person name="Hu H."/>
            <person name="Boomsma J."/>
            <person name="Zhang G."/>
        </authorList>
    </citation>
    <scope>NUCLEOTIDE SEQUENCE [LARGE SCALE GENOMIC DNA]</scope>
    <source>
        <strain evidence="1">Tzet28-1</strain>
        <tissue evidence="1">Whole body</tissue>
    </source>
</reference>
<name>A0A151WNP1_9HYME</name>
<dbReference type="EMBL" id="KQ982907">
    <property type="protein sequence ID" value="KYQ49440.1"/>
    <property type="molecule type" value="Genomic_DNA"/>
</dbReference>
<evidence type="ECO:0000313" key="2">
    <source>
        <dbReference type="Proteomes" id="UP000075809"/>
    </source>
</evidence>
<dbReference type="AlphaFoldDB" id="A0A151WNP1"/>
<dbReference type="Proteomes" id="UP000075809">
    <property type="component" value="Unassembled WGS sequence"/>
</dbReference>
<keyword evidence="2" id="KW-1185">Reference proteome</keyword>
<protein>
    <submittedName>
        <fullName evidence="1">Uncharacterized protein</fullName>
    </submittedName>
</protein>
<gene>
    <name evidence="1" type="ORF">ALC60_11546</name>
</gene>
<feature type="non-terminal residue" evidence="1">
    <location>
        <position position="1"/>
    </location>
</feature>
<organism evidence="1 2">
    <name type="scientific">Mycetomoellerius zeteki</name>
    <dbReference type="NCBI Taxonomy" id="64791"/>
    <lineage>
        <taxon>Eukaryota</taxon>
        <taxon>Metazoa</taxon>
        <taxon>Ecdysozoa</taxon>
        <taxon>Arthropoda</taxon>
        <taxon>Hexapoda</taxon>
        <taxon>Insecta</taxon>
        <taxon>Pterygota</taxon>
        <taxon>Neoptera</taxon>
        <taxon>Endopterygota</taxon>
        <taxon>Hymenoptera</taxon>
        <taxon>Apocrita</taxon>
        <taxon>Aculeata</taxon>
        <taxon>Formicoidea</taxon>
        <taxon>Formicidae</taxon>
        <taxon>Myrmicinae</taxon>
        <taxon>Mycetomoellerius</taxon>
    </lineage>
</organism>
<dbReference type="STRING" id="64791.A0A151WNP1"/>
<accession>A0A151WNP1</accession>
<dbReference type="Gene3D" id="6.10.250.2090">
    <property type="match status" value="1"/>
</dbReference>